<proteinExistence type="predicted"/>
<dbReference type="EMBL" id="ML178832">
    <property type="protein sequence ID" value="TFK99712.1"/>
    <property type="molecule type" value="Genomic_DNA"/>
</dbReference>
<dbReference type="OrthoDB" id="3355480at2759"/>
<dbReference type="AlphaFoldDB" id="A0A5C3QCE4"/>
<dbReference type="STRING" id="1884261.A0A5C3QCE4"/>
<dbReference type="Proteomes" id="UP000305067">
    <property type="component" value="Unassembled WGS sequence"/>
</dbReference>
<dbReference type="Gene3D" id="3.30.559.30">
    <property type="entry name" value="Nonribosomal peptide synthetase, condensation domain"/>
    <property type="match status" value="1"/>
</dbReference>
<sequence>MAATLYAIPPTSFDFSKPAPVYLRTDSEATLVDDQDHAGLVSGTKALSLKLQESEGKSFQRVLGDSELSYYLPSRESGVNDMYLHLGFKATPKLVERSRVAMVWAILRVRHPLLASRIEMHAYDDVRFVYDSPVSPGQALSRAEDSLDYRTQTKDELLDSYLNGPRTLSDSRLSYLILSLPSEESAESISTEVHLMICATHFLGDGMALHAFANDFFTLLTSEKSVVELTSQLGEEWESRCSGVTDESAVIPGSMESKLPLQTASKLRQAAAKVDFQCSQEQFIGGQSFPRRRAGPRKTIVPTVSFDEVKTKQMLKNCKAHGVSISAALFAICDIAWARLRKGSPELPTMMYSALNMRPYLAPSLPTLQDESYWFLAVGYFNVILPTFLPADERGTFWLRARAAKEQSTKAAKHRFLVDRAREMSLLRGERARRWGKEDDDKAAGIVAPPAPAPSAAKPTPSRAPAPSTALMGLSLLGNLDGTYKHANYAGMELHTLTTGSRQRAGGMLLFGYTFKGKLWVSLGYDENAFEEETVGAWWKGLLGGVEEFLERDS</sequence>
<evidence type="ECO:0000313" key="2">
    <source>
        <dbReference type="EMBL" id="TFK99712.1"/>
    </source>
</evidence>
<evidence type="ECO:0000313" key="3">
    <source>
        <dbReference type="Proteomes" id="UP000305067"/>
    </source>
</evidence>
<dbReference type="Gene3D" id="3.30.559.10">
    <property type="entry name" value="Chloramphenicol acetyltransferase-like domain"/>
    <property type="match status" value="1"/>
</dbReference>
<feature type="compositionally biased region" description="Low complexity" evidence="1">
    <location>
        <begin position="454"/>
        <end position="466"/>
    </location>
</feature>
<feature type="region of interest" description="Disordered" evidence="1">
    <location>
        <begin position="433"/>
        <end position="466"/>
    </location>
</feature>
<evidence type="ECO:0008006" key="4">
    <source>
        <dbReference type="Google" id="ProtNLM"/>
    </source>
</evidence>
<dbReference type="InterPro" id="IPR052058">
    <property type="entry name" value="Alcohol_O-acetyltransferase"/>
</dbReference>
<organism evidence="2 3">
    <name type="scientific">Pterulicium gracile</name>
    <dbReference type="NCBI Taxonomy" id="1884261"/>
    <lineage>
        <taxon>Eukaryota</taxon>
        <taxon>Fungi</taxon>
        <taxon>Dikarya</taxon>
        <taxon>Basidiomycota</taxon>
        <taxon>Agaricomycotina</taxon>
        <taxon>Agaricomycetes</taxon>
        <taxon>Agaricomycetidae</taxon>
        <taxon>Agaricales</taxon>
        <taxon>Pleurotineae</taxon>
        <taxon>Pterulaceae</taxon>
        <taxon>Pterulicium</taxon>
    </lineage>
</organism>
<reference evidence="2 3" key="1">
    <citation type="journal article" date="2019" name="Nat. Ecol. Evol.">
        <title>Megaphylogeny resolves global patterns of mushroom evolution.</title>
        <authorList>
            <person name="Varga T."/>
            <person name="Krizsan K."/>
            <person name="Foldi C."/>
            <person name="Dima B."/>
            <person name="Sanchez-Garcia M."/>
            <person name="Sanchez-Ramirez S."/>
            <person name="Szollosi G.J."/>
            <person name="Szarkandi J.G."/>
            <person name="Papp V."/>
            <person name="Albert L."/>
            <person name="Andreopoulos W."/>
            <person name="Angelini C."/>
            <person name="Antonin V."/>
            <person name="Barry K.W."/>
            <person name="Bougher N.L."/>
            <person name="Buchanan P."/>
            <person name="Buyck B."/>
            <person name="Bense V."/>
            <person name="Catcheside P."/>
            <person name="Chovatia M."/>
            <person name="Cooper J."/>
            <person name="Damon W."/>
            <person name="Desjardin D."/>
            <person name="Finy P."/>
            <person name="Geml J."/>
            <person name="Haridas S."/>
            <person name="Hughes K."/>
            <person name="Justo A."/>
            <person name="Karasinski D."/>
            <person name="Kautmanova I."/>
            <person name="Kiss B."/>
            <person name="Kocsube S."/>
            <person name="Kotiranta H."/>
            <person name="LaButti K.M."/>
            <person name="Lechner B.E."/>
            <person name="Liimatainen K."/>
            <person name="Lipzen A."/>
            <person name="Lukacs Z."/>
            <person name="Mihaltcheva S."/>
            <person name="Morgado L.N."/>
            <person name="Niskanen T."/>
            <person name="Noordeloos M.E."/>
            <person name="Ohm R.A."/>
            <person name="Ortiz-Santana B."/>
            <person name="Ovrebo C."/>
            <person name="Racz N."/>
            <person name="Riley R."/>
            <person name="Savchenko A."/>
            <person name="Shiryaev A."/>
            <person name="Soop K."/>
            <person name="Spirin V."/>
            <person name="Szebenyi C."/>
            <person name="Tomsovsky M."/>
            <person name="Tulloss R.E."/>
            <person name="Uehling J."/>
            <person name="Grigoriev I.V."/>
            <person name="Vagvolgyi C."/>
            <person name="Papp T."/>
            <person name="Martin F.M."/>
            <person name="Miettinen O."/>
            <person name="Hibbett D.S."/>
            <person name="Nagy L.G."/>
        </authorList>
    </citation>
    <scope>NUCLEOTIDE SEQUENCE [LARGE SCALE GENOMIC DNA]</scope>
    <source>
        <strain evidence="2 3">CBS 309.79</strain>
    </source>
</reference>
<name>A0A5C3QCE4_9AGAR</name>
<protein>
    <recommendedName>
        <fullName evidence="4">Alcohol acetyltransferase</fullName>
    </recommendedName>
</protein>
<keyword evidence="3" id="KW-1185">Reference proteome</keyword>
<dbReference type="PANTHER" id="PTHR28037">
    <property type="entry name" value="ALCOHOL O-ACETYLTRANSFERASE 1-RELATED"/>
    <property type="match status" value="1"/>
</dbReference>
<evidence type="ECO:0000256" key="1">
    <source>
        <dbReference type="SAM" id="MobiDB-lite"/>
    </source>
</evidence>
<dbReference type="PANTHER" id="PTHR28037:SF1">
    <property type="entry name" value="ALCOHOL O-ACETYLTRANSFERASE 1-RELATED"/>
    <property type="match status" value="1"/>
</dbReference>
<feature type="compositionally biased region" description="Basic and acidic residues" evidence="1">
    <location>
        <begin position="433"/>
        <end position="443"/>
    </location>
</feature>
<dbReference type="SUPFAM" id="SSF52777">
    <property type="entry name" value="CoA-dependent acyltransferases"/>
    <property type="match status" value="1"/>
</dbReference>
<dbReference type="InterPro" id="IPR023213">
    <property type="entry name" value="CAT-like_dom_sf"/>
</dbReference>
<gene>
    <name evidence="2" type="ORF">BDV98DRAFT_570723</name>
</gene>
<accession>A0A5C3QCE4</accession>